<feature type="region of interest" description="Disordered" evidence="1">
    <location>
        <begin position="1"/>
        <end position="40"/>
    </location>
</feature>
<dbReference type="PANTHER" id="PTHR35322">
    <property type="entry name" value="PROTEIN CPR-5"/>
    <property type="match status" value="1"/>
</dbReference>
<keyword evidence="2" id="KW-1133">Transmembrane helix</keyword>
<dbReference type="AlphaFoldDB" id="A0A9Q0K7A9"/>
<protein>
    <recommendedName>
        <fullName evidence="5">Protein CPR-5</fullName>
    </recommendedName>
</protein>
<organism evidence="3 4">
    <name type="scientific">Protea cynaroides</name>
    <dbReference type="NCBI Taxonomy" id="273540"/>
    <lineage>
        <taxon>Eukaryota</taxon>
        <taxon>Viridiplantae</taxon>
        <taxon>Streptophyta</taxon>
        <taxon>Embryophyta</taxon>
        <taxon>Tracheophyta</taxon>
        <taxon>Spermatophyta</taxon>
        <taxon>Magnoliopsida</taxon>
        <taxon>Proteales</taxon>
        <taxon>Proteaceae</taxon>
        <taxon>Protea</taxon>
    </lineage>
</organism>
<feature type="compositionally biased region" description="Polar residues" evidence="1">
    <location>
        <begin position="1"/>
        <end position="13"/>
    </location>
</feature>
<feature type="transmembrane region" description="Helical" evidence="2">
    <location>
        <begin position="445"/>
        <end position="464"/>
    </location>
</feature>
<feature type="compositionally biased region" description="Basic and acidic residues" evidence="1">
    <location>
        <begin position="22"/>
        <end position="31"/>
    </location>
</feature>
<name>A0A9Q0K7A9_9MAGN</name>
<gene>
    <name evidence="3" type="ORF">NE237_017048</name>
</gene>
<feature type="transmembrane region" description="Helical" evidence="2">
    <location>
        <begin position="507"/>
        <end position="531"/>
    </location>
</feature>
<comment type="caution">
    <text evidence="3">The sequence shown here is derived from an EMBL/GenBank/DDBJ whole genome shotgun (WGS) entry which is preliminary data.</text>
</comment>
<proteinExistence type="predicted"/>
<dbReference type="EMBL" id="JAMYWD010000007">
    <property type="protein sequence ID" value="KAJ4965199.1"/>
    <property type="molecule type" value="Genomic_DNA"/>
</dbReference>
<sequence length="599" mass="65780">MEAASASSDSQALESDDAAFTRGEDETKAEETSAAQSVLNHSNYSMMVEASPEVENAELRSYTSCQASTSMANSRKIVSRKKRTSRDASAIASSSSSSSFISQQRGLRLTARRRLPRVSIGGDRRGGSDFDALALPLGMSIAAVVAQVLDRETEEKIPLQHLSAICASAVRESLANAFGDRFDCFARNFEKSFGSTLRTLRMINEASLYKGQGPLRESTTESCSSEVAPPNSLCKQGHGSHSEAVKSIIDTCHPSSTVEEIQGRLGLDSINQELALHGQMHQQLAAASSELDSRYNHSMLRTFENSVKEQARSNDLKTFEIGLVMKRLQLKESQLALHSSSNILESFKLDMGISKAAFKADKFKNQLEDTRHAELLKKCVDCLVAGLFIMSASLLYSAYVYSYKRITEATGSCSSSPKVSTSWWMPKPVASFSSGLDMLKCQVQVFSRMLFGVLMIVAIAYLLFQRSATSNQMMPVTFIILLLGVGCGIVGKFCIDTLGGNGYHWLVYWEALCLLHFLANMCTSVLFYVLYGPVPVTQGTEARAMVPYWLRRLVFYVIVLLFLPLFGGLMPFASLTAWKDHFLLLITDNLFASAIDTGS</sequence>
<dbReference type="PANTHER" id="PTHR35322:SF2">
    <property type="entry name" value="PROTEIN CPR-5"/>
    <property type="match status" value="1"/>
</dbReference>
<feature type="transmembrane region" description="Helical" evidence="2">
    <location>
        <begin position="553"/>
        <end position="575"/>
    </location>
</feature>
<evidence type="ECO:0000256" key="1">
    <source>
        <dbReference type="SAM" id="MobiDB-lite"/>
    </source>
</evidence>
<dbReference type="InterPro" id="IPR044708">
    <property type="entry name" value="CPR5"/>
</dbReference>
<dbReference type="Proteomes" id="UP001141806">
    <property type="component" value="Unassembled WGS sequence"/>
</dbReference>
<keyword evidence="4" id="KW-1185">Reference proteome</keyword>
<dbReference type="GO" id="GO:0006952">
    <property type="term" value="P:defense response"/>
    <property type="evidence" value="ECO:0007669"/>
    <property type="project" value="InterPro"/>
</dbReference>
<evidence type="ECO:0000313" key="4">
    <source>
        <dbReference type="Proteomes" id="UP001141806"/>
    </source>
</evidence>
<accession>A0A9Q0K7A9</accession>
<keyword evidence="2" id="KW-0472">Membrane</keyword>
<dbReference type="GO" id="GO:0010090">
    <property type="term" value="P:trichome morphogenesis"/>
    <property type="evidence" value="ECO:0007669"/>
    <property type="project" value="InterPro"/>
</dbReference>
<reference evidence="3" key="1">
    <citation type="journal article" date="2023" name="Plant J.">
        <title>The genome of the king protea, Protea cynaroides.</title>
        <authorList>
            <person name="Chang J."/>
            <person name="Duong T.A."/>
            <person name="Schoeman C."/>
            <person name="Ma X."/>
            <person name="Roodt D."/>
            <person name="Barker N."/>
            <person name="Li Z."/>
            <person name="Van de Peer Y."/>
            <person name="Mizrachi E."/>
        </authorList>
    </citation>
    <scope>NUCLEOTIDE SEQUENCE</scope>
    <source>
        <tissue evidence="3">Young leaves</tissue>
    </source>
</reference>
<keyword evidence="2" id="KW-0812">Transmembrane</keyword>
<dbReference type="GO" id="GO:0010150">
    <property type="term" value="P:leaf senescence"/>
    <property type="evidence" value="ECO:0007669"/>
    <property type="project" value="InterPro"/>
</dbReference>
<dbReference type="OrthoDB" id="2017423at2759"/>
<feature type="transmembrane region" description="Helical" evidence="2">
    <location>
        <begin position="476"/>
        <end position="495"/>
    </location>
</feature>
<evidence type="ECO:0000313" key="3">
    <source>
        <dbReference type="EMBL" id="KAJ4965199.1"/>
    </source>
</evidence>
<evidence type="ECO:0000256" key="2">
    <source>
        <dbReference type="SAM" id="Phobius"/>
    </source>
</evidence>
<evidence type="ECO:0008006" key="5">
    <source>
        <dbReference type="Google" id="ProtNLM"/>
    </source>
</evidence>